<reference evidence="16 17" key="1">
    <citation type="submission" date="2019-04" db="EMBL/GenBank/DDBJ databases">
        <title>Bacillus sediminilitoris sp. nov., isolated from a tidal flat sediment on the East China Sea.</title>
        <authorList>
            <person name="Wei Y."/>
            <person name="Mao H."/>
            <person name="Fang J."/>
        </authorList>
    </citation>
    <scope>NUCLEOTIDE SEQUENCE [LARGE SCALE GENOMIC DNA]</scope>
    <source>
        <strain evidence="16 17">DSL-17</strain>
    </source>
</reference>
<evidence type="ECO:0000256" key="4">
    <source>
        <dbReference type="ARBA" id="ARBA00022643"/>
    </source>
</evidence>
<accession>A0A4S4BV41</accession>
<keyword evidence="8 13" id="KW-0418">Kinase</keyword>
<evidence type="ECO:0000256" key="12">
    <source>
        <dbReference type="ARBA" id="ARBA00049494"/>
    </source>
</evidence>
<evidence type="ECO:0000259" key="14">
    <source>
        <dbReference type="Pfam" id="PF01687"/>
    </source>
</evidence>
<evidence type="ECO:0000256" key="10">
    <source>
        <dbReference type="ARBA" id="ARBA00022840"/>
    </source>
</evidence>
<dbReference type="EC" id="2.7.1.26" evidence="13"/>
<dbReference type="FunFam" id="3.40.50.620:FF:000021">
    <property type="entry name" value="Riboflavin biosynthesis protein"/>
    <property type="match status" value="1"/>
</dbReference>
<evidence type="ECO:0000256" key="11">
    <source>
        <dbReference type="ARBA" id="ARBA00023268"/>
    </source>
</evidence>
<evidence type="ECO:0000256" key="13">
    <source>
        <dbReference type="PIRNR" id="PIRNR004491"/>
    </source>
</evidence>
<dbReference type="NCBIfam" id="TIGR00125">
    <property type="entry name" value="cyt_tran_rel"/>
    <property type="match status" value="1"/>
</dbReference>
<evidence type="ECO:0000256" key="3">
    <source>
        <dbReference type="ARBA" id="ARBA00022630"/>
    </source>
</evidence>
<comment type="caution">
    <text evidence="16">The sequence shown here is derived from an EMBL/GenBank/DDBJ whole genome shotgun (WGS) entry which is preliminary data.</text>
</comment>
<evidence type="ECO:0000256" key="2">
    <source>
        <dbReference type="ARBA" id="ARBA00005201"/>
    </source>
</evidence>
<dbReference type="UniPathway" id="UPA00277">
    <property type="reaction ID" value="UER00407"/>
</dbReference>
<dbReference type="InterPro" id="IPR015865">
    <property type="entry name" value="Riboflavin_kinase_bac/euk"/>
</dbReference>
<protein>
    <recommendedName>
        <fullName evidence="13">Riboflavin biosynthesis protein</fullName>
    </recommendedName>
    <domain>
        <recommendedName>
            <fullName evidence="13">Riboflavin kinase</fullName>
            <ecNumber evidence="13">2.7.1.26</ecNumber>
        </recommendedName>
        <alternativeName>
            <fullName evidence="13">Flavokinase</fullName>
        </alternativeName>
    </domain>
    <domain>
        <recommendedName>
            <fullName evidence="13">FMN adenylyltransferase</fullName>
            <ecNumber evidence="13">2.7.7.2</ecNumber>
        </recommendedName>
        <alternativeName>
            <fullName evidence="13">FAD pyrophosphorylase</fullName>
        </alternativeName>
        <alternativeName>
            <fullName evidence="13">FAD synthase</fullName>
        </alternativeName>
    </domain>
</protein>
<evidence type="ECO:0000256" key="1">
    <source>
        <dbReference type="ARBA" id="ARBA00004726"/>
    </source>
</evidence>
<proteinExistence type="inferred from homology"/>
<dbReference type="InterPro" id="IPR015864">
    <property type="entry name" value="FAD_synthase"/>
</dbReference>
<dbReference type="OrthoDB" id="9803667at2"/>
<evidence type="ECO:0000256" key="7">
    <source>
        <dbReference type="ARBA" id="ARBA00022741"/>
    </source>
</evidence>
<gene>
    <name evidence="16" type="ORF">E6W99_13940</name>
</gene>
<dbReference type="GO" id="GO:0009231">
    <property type="term" value="P:riboflavin biosynthetic process"/>
    <property type="evidence" value="ECO:0007669"/>
    <property type="project" value="InterPro"/>
</dbReference>
<organism evidence="16 17">
    <name type="scientific">Metabacillus sediminilitoris</name>
    <dbReference type="NCBI Taxonomy" id="2567941"/>
    <lineage>
        <taxon>Bacteria</taxon>
        <taxon>Bacillati</taxon>
        <taxon>Bacillota</taxon>
        <taxon>Bacilli</taxon>
        <taxon>Bacillales</taxon>
        <taxon>Bacillaceae</taxon>
        <taxon>Metabacillus</taxon>
    </lineage>
</organism>
<dbReference type="Proteomes" id="UP000310334">
    <property type="component" value="Unassembled WGS sequence"/>
</dbReference>
<keyword evidence="6 13" id="KW-0548">Nucleotidyltransferase</keyword>
<dbReference type="GO" id="GO:0006747">
    <property type="term" value="P:FAD biosynthetic process"/>
    <property type="evidence" value="ECO:0007669"/>
    <property type="project" value="UniProtKB-UniRule"/>
</dbReference>
<dbReference type="GO" id="GO:0003919">
    <property type="term" value="F:FMN adenylyltransferase activity"/>
    <property type="evidence" value="ECO:0007669"/>
    <property type="project" value="UniProtKB-UniRule"/>
</dbReference>
<dbReference type="InterPro" id="IPR002606">
    <property type="entry name" value="Riboflavin_kinase_bac"/>
</dbReference>
<dbReference type="SUPFAM" id="SSF52374">
    <property type="entry name" value="Nucleotidylyl transferase"/>
    <property type="match status" value="1"/>
</dbReference>
<keyword evidence="17" id="KW-1185">Reference proteome</keyword>
<dbReference type="CDD" id="cd02064">
    <property type="entry name" value="FAD_synthetase_N"/>
    <property type="match status" value="1"/>
</dbReference>
<dbReference type="Pfam" id="PF01687">
    <property type="entry name" value="Flavokinase"/>
    <property type="match status" value="1"/>
</dbReference>
<comment type="pathway">
    <text evidence="1 13">Cofactor biosynthesis; FAD biosynthesis; FAD from FMN: step 1/1.</text>
</comment>
<dbReference type="Gene3D" id="3.40.50.620">
    <property type="entry name" value="HUPs"/>
    <property type="match status" value="1"/>
</dbReference>
<sequence length="317" mass="36728">MMETLYHSLKDNIRTLVNLKNWGEEKMEVVNLDHPIDLTVSLNSEPCVMALGFFDGVHKGHRKIIETAKEIAKKEKIKFTVMTFFPHPSNVISKTKKIDHYITPLPVKKEIFKCLGVEKLFIVNFNTDFSEFSHQQFVEQYIVGLKCQHVVAGFDFTYGYKGQGNMDQMVSDSNGRFDVTTVSKLEHNHEKISSSAIREMLITGEVQKIPMYLEDYYSIKGKVIRNYHINHNENVLTIKIDHSYHLPKKGLYKITAELDNSIFDGTFYVPLHNTGTIEVHLLNSHINYDEGNITMYFIEQEFGNSQIEEYENMFIVI</sequence>
<feature type="domain" description="FAD synthetase" evidence="15">
    <location>
        <begin position="43"/>
        <end position="195"/>
    </location>
</feature>
<dbReference type="GO" id="GO:0009398">
    <property type="term" value="P:FMN biosynthetic process"/>
    <property type="evidence" value="ECO:0007669"/>
    <property type="project" value="UniProtKB-UniRule"/>
</dbReference>
<dbReference type="GO" id="GO:0005524">
    <property type="term" value="F:ATP binding"/>
    <property type="evidence" value="ECO:0007669"/>
    <property type="project" value="UniProtKB-UniRule"/>
</dbReference>
<keyword evidence="3 13" id="KW-0285">Flavoprotein</keyword>
<evidence type="ECO:0000256" key="5">
    <source>
        <dbReference type="ARBA" id="ARBA00022679"/>
    </source>
</evidence>
<evidence type="ECO:0000256" key="8">
    <source>
        <dbReference type="ARBA" id="ARBA00022777"/>
    </source>
</evidence>
<feature type="domain" description="Riboflavin kinase" evidence="14">
    <location>
        <begin position="214"/>
        <end position="299"/>
    </location>
</feature>
<evidence type="ECO:0000256" key="9">
    <source>
        <dbReference type="ARBA" id="ARBA00022827"/>
    </source>
</evidence>
<dbReference type="AlphaFoldDB" id="A0A4S4BV41"/>
<comment type="catalytic activity">
    <reaction evidence="13">
        <text>riboflavin + ATP = FMN + ADP + H(+)</text>
        <dbReference type="Rhea" id="RHEA:14357"/>
        <dbReference type="ChEBI" id="CHEBI:15378"/>
        <dbReference type="ChEBI" id="CHEBI:30616"/>
        <dbReference type="ChEBI" id="CHEBI:57986"/>
        <dbReference type="ChEBI" id="CHEBI:58210"/>
        <dbReference type="ChEBI" id="CHEBI:456216"/>
        <dbReference type="EC" id="2.7.1.26"/>
    </reaction>
</comment>
<evidence type="ECO:0000256" key="6">
    <source>
        <dbReference type="ARBA" id="ARBA00022695"/>
    </source>
</evidence>
<keyword evidence="11" id="KW-0511">Multifunctional enzyme</keyword>
<dbReference type="EMBL" id="SSNT01000010">
    <property type="protein sequence ID" value="THF78834.1"/>
    <property type="molecule type" value="Genomic_DNA"/>
</dbReference>
<dbReference type="EC" id="2.7.7.2" evidence="13"/>
<evidence type="ECO:0000313" key="16">
    <source>
        <dbReference type="EMBL" id="THF78834.1"/>
    </source>
</evidence>
<dbReference type="InterPro" id="IPR023468">
    <property type="entry name" value="Riboflavin_kinase"/>
</dbReference>
<evidence type="ECO:0000313" key="17">
    <source>
        <dbReference type="Proteomes" id="UP000310334"/>
    </source>
</evidence>
<keyword evidence="9 13" id="KW-0274">FAD</keyword>
<dbReference type="PANTHER" id="PTHR22749">
    <property type="entry name" value="RIBOFLAVIN KINASE/FMN ADENYLYLTRANSFERASE"/>
    <property type="match status" value="1"/>
</dbReference>
<dbReference type="GO" id="GO:0008531">
    <property type="term" value="F:riboflavin kinase activity"/>
    <property type="evidence" value="ECO:0007669"/>
    <property type="project" value="UniProtKB-UniRule"/>
</dbReference>
<keyword evidence="4 13" id="KW-0288">FMN</keyword>
<evidence type="ECO:0000259" key="15">
    <source>
        <dbReference type="Pfam" id="PF06574"/>
    </source>
</evidence>
<dbReference type="InterPro" id="IPR004821">
    <property type="entry name" value="Cyt_trans-like"/>
</dbReference>
<comment type="pathway">
    <text evidence="2 13">Cofactor biosynthesis; FMN biosynthesis; FMN from riboflavin (ATP route): step 1/1.</text>
</comment>
<dbReference type="UniPathway" id="UPA00276">
    <property type="reaction ID" value="UER00406"/>
</dbReference>
<comment type="similarity">
    <text evidence="13">Belongs to the ribF family.</text>
</comment>
<name>A0A4S4BV41_9BACI</name>
<dbReference type="InterPro" id="IPR014729">
    <property type="entry name" value="Rossmann-like_a/b/a_fold"/>
</dbReference>
<keyword evidence="5 13" id="KW-0808">Transferase</keyword>
<dbReference type="PANTHER" id="PTHR22749:SF6">
    <property type="entry name" value="RIBOFLAVIN KINASE"/>
    <property type="match status" value="1"/>
</dbReference>
<keyword evidence="7 13" id="KW-0547">Nucleotide-binding</keyword>
<comment type="catalytic activity">
    <reaction evidence="12 13">
        <text>FMN + ATP + H(+) = FAD + diphosphate</text>
        <dbReference type="Rhea" id="RHEA:17237"/>
        <dbReference type="ChEBI" id="CHEBI:15378"/>
        <dbReference type="ChEBI" id="CHEBI:30616"/>
        <dbReference type="ChEBI" id="CHEBI:33019"/>
        <dbReference type="ChEBI" id="CHEBI:57692"/>
        <dbReference type="ChEBI" id="CHEBI:58210"/>
        <dbReference type="EC" id="2.7.7.2"/>
    </reaction>
</comment>
<keyword evidence="10 13" id="KW-0067">ATP-binding</keyword>
<dbReference type="PIRSF" id="PIRSF004491">
    <property type="entry name" value="FAD_Synth"/>
    <property type="match status" value="1"/>
</dbReference>
<dbReference type="Pfam" id="PF06574">
    <property type="entry name" value="FAD_syn"/>
    <property type="match status" value="1"/>
</dbReference>